<evidence type="ECO:0000313" key="2">
    <source>
        <dbReference type="EMBL" id="KFN42317.1"/>
    </source>
</evidence>
<accession>A0A091AT25</accession>
<feature type="region of interest" description="Disordered" evidence="1">
    <location>
        <begin position="44"/>
        <end position="64"/>
    </location>
</feature>
<protein>
    <submittedName>
        <fullName evidence="2">Uncharacterized protein</fullName>
    </submittedName>
</protein>
<dbReference type="STRING" id="1121015.GCA_000420545_01681"/>
<gene>
    <name evidence="2" type="ORF">N789_14080</name>
</gene>
<dbReference type="AlphaFoldDB" id="A0A091AT25"/>
<keyword evidence="3" id="KW-1185">Reference proteome</keyword>
<dbReference type="PATRIC" id="fig|1121015.4.peg.2284"/>
<evidence type="ECO:0000256" key="1">
    <source>
        <dbReference type="SAM" id="MobiDB-lite"/>
    </source>
</evidence>
<evidence type="ECO:0000313" key="3">
    <source>
        <dbReference type="Proteomes" id="UP000029385"/>
    </source>
</evidence>
<comment type="caution">
    <text evidence="2">The sequence shown here is derived from an EMBL/GenBank/DDBJ whole genome shotgun (WGS) entry which is preliminary data.</text>
</comment>
<name>A0A091AT25_9GAMM</name>
<reference evidence="2 3" key="1">
    <citation type="submission" date="2013-09" db="EMBL/GenBank/DDBJ databases">
        <title>Genome sequencing of Arenimonas oryziterrae.</title>
        <authorList>
            <person name="Chen F."/>
            <person name="Wang G."/>
        </authorList>
    </citation>
    <scope>NUCLEOTIDE SEQUENCE [LARGE SCALE GENOMIC DNA]</scope>
    <source>
        <strain evidence="2 3">YC6267</strain>
    </source>
</reference>
<organism evidence="2 3">
    <name type="scientific">Arenimonas oryziterrae DSM 21050 = YC6267</name>
    <dbReference type="NCBI Taxonomy" id="1121015"/>
    <lineage>
        <taxon>Bacteria</taxon>
        <taxon>Pseudomonadati</taxon>
        <taxon>Pseudomonadota</taxon>
        <taxon>Gammaproteobacteria</taxon>
        <taxon>Lysobacterales</taxon>
        <taxon>Lysobacteraceae</taxon>
        <taxon>Arenimonas</taxon>
    </lineage>
</organism>
<dbReference type="RefSeq" id="WP_022969302.1">
    <property type="nucleotide sequence ID" value="NZ_ATVD01000003.1"/>
</dbReference>
<proteinExistence type="predicted"/>
<dbReference type="Proteomes" id="UP000029385">
    <property type="component" value="Unassembled WGS sequence"/>
</dbReference>
<sequence length="64" mass="7115">MTYYAICEGADIKICGTCRRFAEFNPDAAQDPFQARMAPQADLERCPAWMPKPATNPPRAHTGD</sequence>
<dbReference type="EMBL" id="AVCI01000011">
    <property type="protein sequence ID" value="KFN42317.1"/>
    <property type="molecule type" value="Genomic_DNA"/>
</dbReference>